<comment type="similarity">
    <text evidence="1">Belongs to the DinB family.</text>
</comment>
<proteinExistence type="inferred from homology"/>
<name>A0A516GYV0_9PROT</name>
<dbReference type="SUPFAM" id="SSF109854">
    <property type="entry name" value="DinB/YfiT-like putative metalloenzymes"/>
    <property type="match status" value="1"/>
</dbReference>
<evidence type="ECO:0000256" key="1">
    <source>
        <dbReference type="ARBA" id="ARBA00008635"/>
    </source>
</evidence>
<dbReference type="PANTHER" id="PTHR37302:SF1">
    <property type="entry name" value="PROTEIN DINB"/>
    <property type="match status" value="1"/>
</dbReference>
<protein>
    <submittedName>
        <fullName evidence="4">Damage-inducible protein DinB</fullName>
    </submittedName>
</protein>
<dbReference type="PANTHER" id="PTHR37302">
    <property type="entry name" value="SLR1116 PROTEIN"/>
    <property type="match status" value="1"/>
</dbReference>
<dbReference type="Gene3D" id="1.20.120.450">
    <property type="entry name" value="dinb family like domain"/>
    <property type="match status" value="1"/>
</dbReference>
<evidence type="ECO:0000313" key="4">
    <source>
        <dbReference type="EMBL" id="QDO96696.1"/>
    </source>
</evidence>
<gene>
    <name evidence="4" type="ORF">FNB15_05110</name>
</gene>
<dbReference type="GO" id="GO:0046872">
    <property type="term" value="F:metal ion binding"/>
    <property type="evidence" value="ECO:0007669"/>
    <property type="project" value="UniProtKB-KW"/>
</dbReference>
<dbReference type="OrthoDB" id="9807509at2"/>
<keyword evidence="2 3" id="KW-0479">Metal-binding</keyword>
<feature type="binding site" evidence="3">
    <location>
        <position position="53"/>
    </location>
    <ligand>
        <name>a divalent metal cation</name>
        <dbReference type="ChEBI" id="CHEBI:60240"/>
    </ligand>
</feature>
<dbReference type="KEGG" id="fer:FNB15_05110"/>
<dbReference type="InterPro" id="IPR007837">
    <property type="entry name" value="DinB"/>
</dbReference>
<dbReference type="AlphaFoldDB" id="A0A516GYV0"/>
<feature type="binding site" evidence="3">
    <location>
        <position position="138"/>
    </location>
    <ligand>
        <name>a divalent metal cation</name>
        <dbReference type="ChEBI" id="CHEBI:60240"/>
    </ligand>
</feature>
<feature type="binding site" evidence="3">
    <location>
        <position position="142"/>
    </location>
    <ligand>
        <name>a divalent metal cation</name>
        <dbReference type="ChEBI" id="CHEBI:60240"/>
    </ligand>
</feature>
<sequence length="170" mass="19388">MPQTILTDHVRRFARYNRWANRRVYEACAQLSSEDYHAPRPSFFGSIHATLNHLLVGDSIWFGRFTGNVPTHMTRLDMILHETLAELRAARQAKDEEIIAFADSLDAAKLSDTFSYANMAGQRFTDPLFPPLMHVFNHQTHHRGQVHGLLSHAGASPPSLDMIYFMREPA</sequence>
<organism evidence="4 5">
    <name type="scientific">Ferrovibrio terrae</name>
    <dbReference type="NCBI Taxonomy" id="2594003"/>
    <lineage>
        <taxon>Bacteria</taxon>
        <taxon>Pseudomonadati</taxon>
        <taxon>Pseudomonadota</taxon>
        <taxon>Alphaproteobacteria</taxon>
        <taxon>Rhodospirillales</taxon>
        <taxon>Rhodospirillaceae</taxon>
        <taxon>Ferrovibrio</taxon>
    </lineage>
</organism>
<evidence type="ECO:0000256" key="2">
    <source>
        <dbReference type="ARBA" id="ARBA00022723"/>
    </source>
</evidence>
<dbReference type="RefSeq" id="WP_144067677.1">
    <property type="nucleotide sequence ID" value="NZ_CP041636.1"/>
</dbReference>
<reference evidence="4 5" key="1">
    <citation type="submission" date="2019-07" db="EMBL/GenBank/DDBJ databases">
        <title>Genome sequencing for Ferrovibrio sp. K5.</title>
        <authorList>
            <person name="Park S.-J."/>
        </authorList>
    </citation>
    <scope>NUCLEOTIDE SEQUENCE [LARGE SCALE GENOMIC DNA]</scope>
    <source>
        <strain evidence="4 5">K5</strain>
    </source>
</reference>
<dbReference type="Pfam" id="PF05163">
    <property type="entry name" value="DinB"/>
    <property type="match status" value="1"/>
</dbReference>
<dbReference type="Proteomes" id="UP000317496">
    <property type="component" value="Chromosome"/>
</dbReference>
<dbReference type="EMBL" id="CP041636">
    <property type="protein sequence ID" value="QDO96696.1"/>
    <property type="molecule type" value="Genomic_DNA"/>
</dbReference>
<evidence type="ECO:0000256" key="3">
    <source>
        <dbReference type="PIRSR" id="PIRSR607837-1"/>
    </source>
</evidence>
<evidence type="ECO:0000313" key="5">
    <source>
        <dbReference type="Proteomes" id="UP000317496"/>
    </source>
</evidence>
<keyword evidence="5" id="KW-1185">Reference proteome</keyword>
<accession>A0A516GYV0</accession>
<dbReference type="InterPro" id="IPR034660">
    <property type="entry name" value="DinB/YfiT-like"/>
</dbReference>